<dbReference type="EMBL" id="FR872646">
    <property type="protein sequence ID" value="CCB91057.1"/>
    <property type="molecule type" value="Genomic_DNA"/>
</dbReference>
<sequence>MKKTFIPKEFRPSVPGSSLKSLNRSVFEFPRNSENRPEKYVILSSQGDLVAKKVWESLKSNKTAIHFYLDELGYTWDFSYSNERLTLLTPSGKITPLSIYHRHPGVAQDHPFYSKHISLFEVMDIWKGNSIGQKRDHFHNTSKPYQIIHSVLQAVKKINTDKVGIAKTYLVKGNIREIKSRLDKQYIVKSCSSMRSIAATEQDYNSWEMQDLKNVPVMFQEYIDGTDYRIHFMDDYTWTLSVISKDRADYRYSSKHSLEYRLETIPSELDDFCKDLSKIEDNRFIGVDLIKTGDRYVCLESNPGPDWSTFYHPSRDQFNHFFIQTLAQEEKGYHV</sequence>
<accession>F8LC43</accession>
<dbReference type="Gene3D" id="3.30.470.20">
    <property type="entry name" value="ATP-grasp fold, B domain"/>
    <property type="match status" value="1"/>
</dbReference>
<evidence type="ECO:0008006" key="2">
    <source>
        <dbReference type="Google" id="ProtNLM"/>
    </source>
</evidence>
<name>F8LC43_9BACT</name>
<dbReference type="SUPFAM" id="SSF56059">
    <property type="entry name" value="Glutathione synthetase ATP-binding domain-like"/>
    <property type="match status" value="1"/>
</dbReference>
<organism evidence="1">
    <name type="scientific">Waddlia chondrophila 2032/99</name>
    <dbReference type="NCBI Taxonomy" id="765953"/>
    <lineage>
        <taxon>Bacteria</taxon>
        <taxon>Pseudomonadati</taxon>
        <taxon>Chlamydiota</taxon>
        <taxon>Chlamydiia</taxon>
        <taxon>Parachlamydiales</taxon>
        <taxon>Waddliaceae</taxon>
        <taxon>Waddlia</taxon>
    </lineage>
</organism>
<protein>
    <recommendedName>
        <fullName evidence="2">ATP-grasp domain-containing protein</fullName>
    </recommendedName>
</protein>
<reference evidence="1" key="1">
    <citation type="submission" date="2011-05" db="EMBL/GenBank/DDBJ databases">
        <title>Unity in variety -- the pan-genome of the Chlamydiae.</title>
        <authorList>
            <person name="Collingro A."/>
            <person name="Tischler P."/>
            <person name="Weinmaier T."/>
            <person name="Penz T."/>
            <person name="Heinz E."/>
            <person name="Brunham R.C."/>
            <person name="Read T.D."/>
            <person name="Bavoil P.M."/>
            <person name="Sachse K."/>
            <person name="Kahane S."/>
            <person name="Friedman M.G."/>
            <person name="Rattei T."/>
            <person name="Myers G.S.A."/>
            <person name="Horn M."/>
        </authorList>
    </citation>
    <scope>NUCLEOTIDE SEQUENCE</scope>
    <source>
        <strain evidence="1">2032/99</strain>
    </source>
</reference>
<proteinExistence type="predicted"/>
<gene>
    <name evidence="1" type="ORF">WCH_CL15310</name>
</gene>
<evidence type="ECO:0000313" key="1">
    <source>
        <dbReference type="EMBL" id="CCB91057.1"/>
    </source>
</evidence>
<dbReference type="AlphaFoldDB" id="F8LC43"/>